<keyword evidence="2" id="KW-1185">Reference proteome</keyword>
<evidence type="ECO:0000313" key="2">
    <source>
        <dbReference type="Proteomes" id="UP000244336"/>
    </source>
</evidence>
<evidence type="ECO:0000313" key="1">
    <source>
        <dbReference type="EMBL" id="PUZ37845.1"/>
    </source>
</evidence>
<dbReference type="AlphaFoldDB" id="A0A2T7C3E2"/>
<sequence length="176" mass="19135">MPDWASWSWTSAETAHHRWRRAAMAVLRRLPRSQLSPRQHRTGAVHFAVGCPPAVQRGRSGGRQGEIASSSIVLAQPYPLHCAEHRRRRSKGHLSVVETQNLPQNSTPSSTRPIPQLPGLPRLLPCCLPELLSSQSFVHGGMAGPPPAAAGGGGVWRHRTERCSPGFSLSILGLML</sequence>
<name>A0A2T7C3E2_9POAL</name>
<reference evidence="1 2" key="1">
    <citation type="submission" date="2018-04" db="EMBL/GenBank/DDBJ databases">
        <title>WGS assembly of Panicum hallii var. hallii HAL2.</title>
        <authorList>
            <person name="Lovell J."/>
            <person name="Jenkins J."/>
            <person name="Lowry D."/>
            <person name="Mamidi S."/>
            <person name="Sreedasyam A."/>
            <person name="Weng X."/>
            <person name="Barry K."/>
            <person name="Bonette J."/>
            <person name="Campitelli B."/>
            <person name="Daum C."/>
            <person name="Gordon S."/>
            <person name="Gould B."/>
            <person name="Lipzen A."/>
            <person name="MacQueen A."/>
            <person name="Palacio-Mejia J."/>
            <person name="Plott C."/>
            <person name="Shakirov E."/>
            <person name="Shu S."/>
            <person name="Yoshinaga Y."/>
            <person name="Zane M."/>
            <person name="Rokhsar D."/>
            <person name="Grimwood J."/>
            <person name="Schmutz J."/>
            <person name="Juenger T."/>
        </authorList>
    </citation>
    <scope>NUCLEOTIDE SEQUENCE [LARGE SCALE GENOMIC DNA]</scope>
    <source>
        <strain evidence="2">cv. HAL2</strain>
    </source>
</reference>
<dbReference type="Proteomes" id="UP000244336">
    <property type="component" value="Chromosome 9"/>
</dbReference>
<dbReference type="EMBL" id="CM009757">
    <property type="protein sequence ID" value="PUZ37845.1"/>
    <property type="molecule type" value="Genomic_DNA"/>
</dbReference>
<organism evidence="1 2">
    <name type="scientific">Panicum hallii var. hallii</name>
    <dbReference type="NCBI Taxonomy" id="1504633"/>
    <lineage>
        <taxon>Eukaryota</taxon>
        <taxon>Viridiplantae</taxon>
        <taxon>Streptophyta</taxon>
        <taxon>Embryophyta</taxon>
        <taxon>Tracheophyta</taxon>
        <taxon>Spermatophyta</taxon>
        <taxon>Magnoliopsida</taxon>
        <taxon>Liliopsida</taxon>
        <taxon>Poales</taxon>
        <taxon>Poaceae</taxon>
        <taxon>PACMAD clade</taxon>
        <taxon>Panicoideae</taxon>
        <taxon>Panicodae</taxon>
        <taxon>Paniceae</taxon>
        <taxon>Panicinae</taxon>
        <taxon>Panicum</taxon>
        <taxon>Panicum sect. Panicum</taxon>
    </lineage>
</organism>
<dbReference type="Gramene" id="PUZ37845">
    <property type="protein sequence ID" value="PUZ37845"/>
    <property type="gene ID" value="GQ55_9G152300"/>
</dbReference>
<proteinExistence type="predicted"/>
<gene>
    <name evidence="1" type="ORF">GQ55_9G152300</name>
</gene>
<accession>A0A2T7C3E2</accession>
<protein>
    <submittedName>
        <fullName evidence="1">Uncharacterized protein</fullName>
    </submittedName>
</protein>